<evidence type="ECO:0000313" key="2">
    <source>
        <dbReference type="Proteomes" id="UP000270924"/>
    </source>
</evidence>
<keyword evidence="2" id="KW-1185">Reference proteome</keyword>
<dbReference type="EMBL" id="UYWW01012284">
    <property type="protein sequence ID" value="VDM20289.1"/>
    <property type="molecule type" value="Genomic_DNA"/>
</dbReference>
<reference evidence="1 2" key="1">
    <citation type="submission" date="2018-11" db="EMBL/GenBank/DDBJ databases">
        <authorList>
            <consortium name="Pathogen Informatics"/>
        </authorList>
    </citation>
    <scope>NUCLEOTIDE SEQUENCE [LARGE SCALE GENOMIC DNA]</scope>
</reference>
<organism evidence="1 2">
    <name type="scientific">Wuchereria bancrofti</name>
    <dbReference type="NCBI Taxonomy" id="6293"/>
    <lineage>
        <taxon>Eukaryota</taxon>
        <taxon>Metazoa</taxon>
        <taxon>Ecdysozoa</taxon>
        <taxon>Nematoda</taxon>
        <taxon>Chromadorea</taxon>
        <taxon>Rhabditida</taxon>
        <taxon>Spirurina</taxon>
        <taxon>Spiruromorpha</taxon>
        <taxon>Filarioidea</taxon>
        <taxon>Onchocercidae</taxon>
        <taxon>Wuchereria</taxon>
    </lineage>
</organism>
<dbReference type="InParanoid" id="A0A3P7EVL2"/>
<protein>
    <submittedName>
        <fullName evidence="1">Uncharacterized protein</fullName>
    </submittedName>
</protein>
<dbReference type="Proteomes" id="UP000270924">
    <property type="component" value="Unassembled WGS sequence"/>
</dbReference>
<gene>
    <name evidence="1" type="ORF">WBA_LOCUS11164</name>
</gene>
<evidence type="ECO:0000313" key="1">
    <source>
        <dbReference type="EMBL" id="VDM20289.1"/>
    </source>
</evidence>
<dbReference type="AlphaFoldDB" id="A0A3P7EVL2"/>
<accession>A0A3P7EVL2</accession>
<name>A0A3P7EVL2_WUCBA</name>
<sequence>MPFLFGMERQMSLPGQRINELENVKKQRGRMMSRDRRPAVSISAVEMEDGAPITLSCKLYTRNNVNGAMAVMQVKRALRCVAIRSHIHSL</sequence>
<proteinExistence type="predicted"/>